<organism evidence="3 4">
    <name type="scientific">Curtobacterium poinsettiae</name>
    <dbReference type="NCBI Taxonomy" id="159612"/>
    <lineage>
        <taxon>Bacteria</taxon>
        <taxon>Bacillati</taxon>
        <taxon>Actinomycetota</taxon>
        <taxon>Actinomycetes</taxon>
        <taxon>Micrococcales</taxon>
        <taxon>Microbacteriaceae</taxon>
        <taxon>Curtobacterium</taxon>
    </lineage>
</organism>
<gene>
    <name evidence="3" type="ORF">OE229_17675</name>
</gene>
<dbReference type="InterPro" id="IPR043504">
    <property type="entry name" value="Peptidase_S1_PA_chymotrypsin"/>
</dbReference>
<dbReference type="InterPro" id="IPR009003">
    <property type="entry name" value="Peptidase_S1_PA"/>
</dbReference>
<dbReference type="Proteomes" id="UP001062223">
    <property type="component" value="Plasmid unnamed"/>
</dbReference>
<evidence type="ECO:0000313" key="4">
    <source>
        <dbReference type="Proteomes" id="UP001062223"/>
    </source>
</evidence>
<name>A0A9Q9T4J2_9MICO</name>
<reference evidence="3" key="1">
    <citation type="submission" date="2022-09" db="EMBL/GenBank/DDBJ databases">
        <title>Taxonomy of Curtobacterium flaccumfaciens.</title>
        <authorList>
            <person name="Osdaghi E."/>
            <person name="Taghavi S.M."/>
            <person name="Hamidizade M."/>
            <person name="Abachi H."/>
            <person name="Fazliarab A."/>
            <person name="Baeyen S."/>
            <person name="Portier P."/>
            <person name="Van Vaerenbergh J."/>
            <person name="Jacques M.-A."/>
        </authorList>
    </citation>
    <scope>NUCLEOTIDE SEQUENCE</scope>
    <source>
        <strain evidence="3">AGQB46</strain>
        <plasmid evidence="3">unnamed</plasmid>
    </source>
</reference>
<keyword evidence="3" id="KW-0614">Plasmid</keyword>
<dbReference type="Gene3D" id="2.40.10.10">
    <property type="entry name" value="Trypsin-like serine proteases"/>
    <property type="match status" value="1"/>
</dbReference>
<dbReference type="GeneID" id="99625344"/>
<geneLocation type="plasmid" evidence="3 4">
    <name>unnamed</name>
</geneLocation>
<evidence type="ECO:0000256" key="1">
    <source>
        <dbReference type="SAM" id="MobiDB-lite"/>
    </source>
</evidence>
<dbReference type="EMBL" id="CP106880">
    <property type="protein sequence ID" value="UYC82764.1"/>
    <property type="molecule type" value="Genomic_DNA"/>
</dbReference>
<dbReference type="GO" id="GO:0004252">
    <property type="term" value="F:serine-type endopeptidase activity"/>
    <property type="evidence" value="ECO:0007669"/>
    <property type="project" value="InterPro"/>
</dbReference>
<protein>
    <submittedName>
        <fullName evidence="3">S1 family peptidase</fullName>
    </submittedName>
</protein>
<dbReference type="SUPFAM" id="SSF50494">
    <property type="entry name" value="Trypsin-like serine proteases"/>
    <property type="match status" value="1"/>
</dbReference>
<sequence length="105" mass="11218">MYQGPYQHLLAAASNRINSVAPGDSGGPALTTDRHLVGIISSGLGTERLPRYGFYYTPMRQVMQELHAYTLGPADIPSAEDEDNPLSLSDAGSDAGWALAPDIEE</sequence>
<proteinExistence type="predicted"/>
<dbReference type="KEGG" id="cpoi:OE229_17675"/>
<dbReference type="Pfam" id="PF00089">
    <property type="entry name" value="Trypsin"/>
    <property type="match status" value="1"/>
</dbReference>
<evidence type="ECO:0000259" key="2">
    <source>
        <dbReference type="Pfam" id="PF00089"/>
    </source>
</evidence>
<dbReference type="AlphaFoldDB" id="A0A9Q9T4J2"/>
<dbReference type="RefSeq" id="WP_262118667.1">
    <property type="nucleotide sequence ID" value="NZ_CP104936.1"/>
</dbReference>
<feature type="domain" description="Peptidase S1" evidence="2">
    <location>
        <begin position="16"/>
        <end position="59"/>
    </location>
</feature>
<evidence type="ECO:0000313" key="3">
    <source>
        <dbReference type="EMBL" id="UYC82764.1"/>
    </source>
</evidence>
<feature type="region of interest" description="Disordered" evidence="1">
    <location>
        <begin position="74"/>
        <end position="105"/>
    </location>
</feature>
<accession>A0A9Q9T4J2</accession>
<dbReference type="InterPro" id="IPR001254">
    <property type="entry name" value="Trypsin_dom"/>
</dbReference>
<dbReference type="GO" id="GO:0006508">
    <property type="term" value="P:proteolysis"/>
    <property type="evidence" value="ECO:0007669"/>
    <property type="project" value="InterPro"/>
</dbReference>